<protein>
    <recommendedName>
        <fullName evidence="7">tRNA-dihydrouridine synthase</fullName>
        <ecNumber evidence="7">1.3.1.-</ecNumber>
    </recommendedName>
</protein>
<dbReference type="AlphaFoldDB" id="A0A2L1GQR9"/>
<dbReference type="NCBIfam" id="TIGR00737">
    <property type="entry name" value="nifR3_yhdG"/>
    <property type="match status" value="1"/>
</dbReference>
<dbReference type="PROSITE" id="PS01136">
    <property type="entry name" value="UPF0034"/>
    <property type="match status" value="1"/>
</dbReference>
<keyword evidence="5" id="KW-0521">NADP</keyword>
<dbReference type="GO" id="GO:0050660">
    <property type="term" value="F:flavin adenine dinucleotide binding"/>
    <property type="evidence" value="ECO:0007669"/>
    <property type="project" value="InterPro"/>
</dbReference>
<organism evidence="11 12">
    <name type="scientific">Desulfobulbus oralis</name>
    <dbReference type="NCBI Taxonomy" id="1986146"/>
    <lineage>
        <taxon>Bacteria</taxon>
        <taxon>Pseudomonadati</taxon>
        <taxon>Thermodesulfobacteriota</taxon>
        <taxon>Desulfobulbia</taxon>
        <taxon>Desulfobulbales</taxon>
        <taxon>Desulfobulbaceae</taxon>
        <taxon>Desulfobulbus</taxon>
    </lineage>
</organism>
<dbReference type="InterPro" id="IPR035587">
    <property type="entry name" value="DUS-like_FMN-bd"/>
</dbReference>
<dbReference type="PANTHER" id="PTHR45846">
    <property type="entry name" value="TRNA-DIHYDROURIDINE(47) SYNTHASE [NAD(P)(+)]-LIKE"/>
    <property type="match status" value="1"/>
</dbReference>
<feature type="binding site" evidence="9">
    <location>
        <position position="182"/>
    </location>
    <ligand>
        <name>FMN</name>
        <dbReference type="ChEBI" id="CHEBI:58210"/>
    </ligand>
</feature>
<dbReference type="Gene3D" id="3.20.20.70">
    <property type="entry name" value="Aldolase class I"/>
    <property type="match status" value="1"/>
</dbReference>
<dbReference type="InterPro" id="IPR018517">
    <property type="entry name" value="tRNA_hU_synthase_CS"/>
</dbReference>
<dbReference type="InterPro" id="IPR001269">
    <property type="entry name" value="DUS_fam"/>
</dbReference>
<reference evidence="11 12" key="1">
    <citation type="journal article" date="2018" name="MBio">
        <title>Insights into the evolution of host association through the isolation and characterization of a novel human periodontal pathobiont, Desulfobulbus oralis.</title>
        <authorList>
            <person name="Cross K.L."/>
            <person name="Chirania P."/>
            <person name="Xiong W."/>
            <person name="Beall C.J."/>
            <person name="Elkins J.G."/>
            <person name="Giannone R.J."/>
            <person name="Griffen A.L."/>
            <person name="Guss A.M."/>
            <person name="Hettich R.L."/>
            <person name="Joshi S.S."/>
            <person name="Mokrzan E.M."/>
            <person name="Martin R.K."/>
            <person name="Zhulin I.B."/>
            <person name="Leys E.J."/>
            <person name="Podar M."/>
        </authorList>
    </citation>
    <scope>NUCLEOTIDE SEQUENCE [LARGE SCALE GENOMIC DNA]</scope>
    <source>
        <strain evidence="11 12">ORNL</strain>
    </source>
</reference>
<keyword evidence="4 7" id="KW-0819">tRNA processing</keyword>
<evidence type="ECO:0000256" key="9">
    <source>
        <dbReference type="PIRSR" id="PIRSR006621-2"/>
    </source>
</evidence>
<dbReference type="InterPro" id="IPR004652">
    <property type="entry name" value="DusB-like"/>
</dbReference>
<evidence type="ECO:0000256" key="1">
    <source>
        <dbReference type="ARBA" id="ARBA00001917"/>
    </source>
</evidence>
<evidence type="ECO:0000256" key="2">
    <source>
        <dbReference type="ARBA" id="ARBA00022630"/>
    </source>
</evidence>
<feature type="active site" description="Proton donor" evidence="8">
    <location>
        <position position="113"/>
    </location>
</feature>
<dbReference type="GO" id="GO:0003723">
    <property type="term" value="F:RNA binding"/>
    <property type="evidence" value="ECO:0007669"/>
    <property type="project" value="TreeGrafter"/>
</dbReference>
<feature type="binding site" evidence="9">
    <location>
        <position position="83"/>
    </location>
    <ligand>
        <name>FMN</name>
        <dbReference type="ChEBI" id="CHEBI:58210"/>
    </ligand>
</feature>
<keyword evidence="12" id="KW-1185">Reference proteome</keyword>
<evidence type="ECO:0000256" key="6">
    <source>
        <dbReference type="ARBA" id="ARBA00023002"/>
    </source>
</evidence>
<evidence type="ECO:0000256" key="5">
    <source>
        <dbReference type="ARBA" id="ARBA00022857"/>
    </source>
</evidence>
<dbReference type="OrthoDB" id="9764501at2"/>
<feature type="binding site" evidence="9">
    <location>
        <begin position="237"/>
        <end position="238"/>
    </location>
    <ligand>
        <name>FMN</name>
        <dbReference type="ChEBI" id="CHEBI:58210"/>
    </ligand>
</feature>
<dbReference type="SUPFAM" id="SSF51395">
    <property type="entry name" value="FMN-linked oxidoreductases"/>
    <property type="match status" value="1"/>
</dbReference>
<name>A0A2L1GQR9_9BACT</name>
<dbReference type="CDD" id="cd02801">
    <property type="entry name" value="DUS_like_FMN"/>
    <property type="match status" value="1"/>
</dbReference>
<evidence type="ECO:0000259" key="10">
    <source>
        <dbReference type="Pfam" id="PF01207"/>
    </source>
</evidence>
<keyword evidence="3 7" id="KW-0288">FMN</keyword>
<comment type="function">
    <text evidence="7">Catalyzes the synthesis of 5,6-dihydrouridine (D), a modified base found in the D-loop of most tRNAs, via the reduction of the C5-C6 double bond in target uridines.</text>
</comment>
<feature type="binding site" evidence="9">
    <location>
        <position position="152"/>
    </location>
    <ligand>
        <name>FMN</name>
        <dbReference type="ChEBI" id="CHEBI:58210"/>
    </ligand>
</feature>
<accession>A0A2L1GQR9</accession>
<dbReference type="RefSeq" id="WP_104937185.1">
    <property type="nucleotide sequence ID" value="NZ_CP021255.1"/>
</dbReference>
<dbReference type="PIRSF" id="PIRSF006621">
    <property type="entry name" value="Dus"/>
    <property type="match status" value="1"/>
</dbReference>
<proteinExistence type="inferred from homology"/>
<evidence type="ECO:0000313" key="12">
    <source>
        <dbReference type="Proteomes" id="UP000239867"/>
    </source>
</evidence>
<comment type="similarity">
    <text evidence="7">Belongs to the dus family.</text>
</comment>
<keyword evidence="9" id="KW-0547">Nucleotide-binding</keyword>
<dbReference type="EC" id="1.3.1.-" evidence="7"/>
<evidence type="ECO:0000313" key="11">
    <source>
        <dbReference type="EMBL" id="AVD71977.1"/>
    </source>
</evidence>
<gene>
    <name evidence="11" type="ORF">CAY53_11255</name>
</gene>
<dbReference type="EMBL" id="CP021255">
    <property type="protein sequence ID" value="AVD71977.1"/>
    <property type="molecule type" value="Genomic_DNA"/>
</dbReference>
<evidence type="ECO:0000256" key="8">
    <source>
        <dbReference type="PIRSR" id="PIRSR006621-1"/>
    </source>
</evidence>
<comment type="cofactor">
    <cofactor evidence="1 7 9">
        <name>FMN</name>
        <dbReference type="ChEBI" id="CHEBI:58210"/>
    </cofactor>
</comment>
<sequence length="321" mass="34261">MFRILQGASPAPFPVVGRLHLQSRLVLAPLAGYTDLPFRLLCRELGAGLVFSEMVSSHGLHQGQKKSAAMLQSVPEERPLVVQLFGAEPDIMAAAAARICELPVDGIDLNMGCPVRKVTRRGAGAALMSEPERAAAIIQAVCAASSLPVSVKFRSGRDAAHLNAVSFARMAEDAGAAFLTIHGRTWAQAFGGQADWSLVRAVREAVRIPVIGNGDIDSFATAQERLQASACAAVMVGRGALGNPWLFAGRERPQTLAGRLPLLHRYLALCEAYLPVERVLFRIRNQVCRFLAGLNGAATARQKVLTCTTTGDIGRCLDSLA</sequence>
<evidence type="ECO:0000256" key="3">
    <source>
        <dbReference type="ARBA" id="ARBA00022643"/>
    </source>
</evidence>
<dbReference type="Pfam" id="PF01207">
    <property type="entry name" value="Dus"/>
    <property type="match status" value="1"/>
</dbReference>
<dbReference type="PANTHER" id="PTHR45846:SF1">
    <property type="entry name" value="TRNA-DIHYDROURIDINE(47) SYNTHASE [NAD(P)(+)]-LIKE"/>
    <property type="match status" value="1"/>
</dbReference>
<evidence type="ECO:0000256" key="7">
    <source>
        <dbReference type="PIRNR" id="PIRNR006621"/>
    </source>
</evidence>
<keyword evidence="2 7" id="KW-0285">Flavoprotein</keyword>
<dbReference type="GO" id="GO:0017150">
    <property type="term" value="F:tRNA dihydrouridine synthase activity"/>
    <property type="evidence" value="ECO:0007669"/>
    <property type="project" value="InterPro"/>
</dbReference>
<keyword evidence="6 7" id="KW-0560">Oxidoreductase</keyword>
<feature type="domain" description="DUS-like FMN-binding" evidence="10">
    <location>
        <begin position="27"/>
        <end position="307"/>
    </location>
</feature>
<dbReference type="Proteomes" id="UP000239867">
    <property type="component" value="Chromosome"/>
</dbReference>
<evidence type="ECO:0000256" key="4">
    <source>
        <dbReference type="ARBA" id="ARBA00022694"/>
    </source>
</evidence>
<dbReference type="InterPro" id="IPR013785">
    <property type="entry name" value="Aldolase_TIM"/>
</dbReference>
<dbReference type="KEGG" id="deo:CAY53_11255"/>